<dbReference type="InterPro" id="IPR029021">
    <property type="entry name" value="Prot-tyrosine_phosphatase-like"/>
</dbReference>
<dbReference type="Pfam" id="PF00102">
    <property type="entry name" value="Y_phosphatase"/>
    <property type="match status" value="2"/>
</dbReference>
<dbReference type="PANTHER" id="PTHR19134">
    <property type="entry name" value="RECEPTOR-TYPE TYROSINE-PROTEIN PHOSPHATASE"/>
    <property type="match status" value="1"/>
</dbReference>
<dbReference type="Proteomes" id="UP000549394">
    <property type="component" value="Unassembled WGS sequence"/>
</dbReference>
<name>A0A7I8WAS7_9ANNE</name>
<evidence type="ECO:0000256" key="1">
    <source>
        <dbReference type="ARBA" id="ARBA00013064"/>
    </source>
</evidence>
<evidence type="ECO:0000256" key="5">
    <source>
        <dbReference type="SAM" id="Phobius"/>
    </source>
</evidence>
<protein>
    <recommendedName>
        <fullName evidence="1">protein-tyrosine-phosphatase</fullName>
        <ecNumber evidence="1">3.1.3.48</ecNumber>
    </recommendedName>
</protein>
<keyword evidence="3" id="KW-0904">Protein phosphatase</keyword>
<dbReference type="InterPro" id="IPR000242">
    <property type="entry name" value="PTP_cat"/>
</dbReference>
<feature type="transmembrane region" description="Helical" evidence="5">
    <location>
        <begin position="513"/>
        <end position="536"/>
    </location>
</feature>
<dbReference type="AlphaFoldDB" id="A0A7I8WAS7"/>
<dbReference type="InterPro" id="IPR050348">
    <property type="entry name" value="Protein-Tyr_Phosphatase"/>
</dbReference>
<feature type="domain" description="Tyrosine-protein phosphatase" evidence="6">
    <location>
        <begin position="896"/>
        <end position="1164"/>
    </location>
</feature>
<feature type="domain" description="Tyrosine specific protein phosphatases" evidence="7">
    <location>
        <begin position="1080"/>
        <end position="1155"/>
    </location>
</feature>
<feature type="domain" description="Tyrosine specific protein phosphatases" evidence="7">
    <location>
        <begin position="787"/>
        <end position="856"/>
    </location>
</feature>
<keyword evidence="5" id="KW-0472">Membrane</keyword>
<gene>
    <name evidence="8" type="ORF">DGYR_LOCUS12654</name>
</gene>
<organism evidence="8 9">
    <name type="scientific">Dimorphilus gyrociliatus</name>
    <dbReference type="NCBI Taxonomy" id="2664684"/>
    <lineage>
        <taxon>Eukaryota</taxon>
        <taxon>Metazoa</taxon>
        <taxon>Spiralia</taxon>
        <taxon>Lophotrochozoa</taxon>
        <taxon>Annelida</taxon>
        <taxon>Polychaeta</taxon>
        <taxon>Polychaeta incertae sedis</taxon>
        <taxon>Dinophilidae</taxon>
        <taxon>Dimorphilus</taxon>
    </lineage>
</organism>
<dbReference type="PANTHER" id="PTHR19134:SF449">
    <property type="entry name" value="TYROSINE-PROTEIN PHOSPHATASE 1"/>
    <property type="match status" value="1"/>
</dbReference>
<evidence type="ECO:0000313" key="8">
    <source>
        <dbReference type="EMBL" id="CAD5125244.1"/>
    </source>
</evidence>
<dbReference type="SUPFAM" id="SSF52799">
    <property type="entry name" value="(Phosphotyrosine protein) phosphatases II"/>
    <property type="match status" value="2"/>
</dbReference>
<dbReference type="EMBL" id="CAJFCJ010000025">
    <property type="protein sequence ID" value="CAD5125244.1"/>
    <property type="molecule type" value="Genomic_DNA"/>
</dbReference>
<dbReference type="PRINTS" id="PR00700">
    <property type="entry name" value="PRTYPHPHTASE"/>
</dbReference>
<feature type="domain" description="Tyrosine-protein phosphatase" evidence="6">
    <location>
        <begin position="608"/>
        <end position="865"/>
    </location>
</feature>
<evidence type="ECO:0000259" key="7">
    <source>
        <dbReference type="PROSITE" id="PS50056"/>
    </source>
</evidence>
<evidence type="ECO:0000256" key="3">
    <source>
        <dbReference type="ARBA" id="ARBA00022912"/>
    </source>
</evidence>
<dbReference type="PROSITE" id="PS50055">
    <property type="entry name" value="TYR_PHOSPHATASE_PTP"/>
    <property type="match status" value="2"/>
</dbReference>
<evidence type="ECO:0000256" key="2">
    <source>
        <dbReference type="ARBA" id="ARBA00022801"/>
    </source>
</evidence>
<dbReference type="SMART" id="SM00194">
    <property type="entry name" value="PTPc"/>
    <property type="match status" value="2"/>
</dbReference>
<sequence>MVTKADRCGYLPDRTEPFIRWGRDIAIFRDTKLLEFEKILHTTISFTFRYSLDSFIIYGQAVDPPDPRYLTHFGESTIEVFIDTGGVRERCGSSKLKDVLSFSKSLFGAGPQKKYYLFNITSKCDYNLWSQSAFERYMKSTKRHELVIDLRLGELDLPFQSIFCDLKIFGCGYTQYLDKKSGKCKMCNCDDCDISNGICTHDCHTGFKKNENGLCNIRCNKSYGKHCSKICKCLHGTCDVHGYCPDDQCEQYYYNIDCSIKYDNPKFCVKDDYFKVVTTGDTWTVFQWWGLCNIPEKLIENYLVFELYYRSVNEENWKRGYEIQIDGEQFNKSHTANITSLQRFTTYKIRLDIFLYDNLSKKILRSETQTFKTLKCYAPTLPKITNITDFETDELGGKDLTIEWKYNSSSHVNSHCNVKKIEFKIIKWNSGNASNIIRVVSVNRTSLEIYSLQKGLYIIEFSVLFGINKRTEFIRHPKVVEILADTGNSTLTTQVPYITAGENKISPGSVGSIGIVAILGSILLVVAILIFLFMILKRRRDLKKKRDVSLHYKVEHCDEQSKLAESFVDEADHSAQMEANEKPPLNFMEIEQLKDVINEKAKNDGEGFMKEYESIPRTFYFSSEIGRKMSNKHKNKFNNIIPYDQSRVILEAIPDVEDSDYINANWITGYGESISDEKPFSYIASQGANKFTTQDIWAMVWQVNAKVLVMLTNIIEGGKRKCELYWPEEDEKQYGNIKVKLESNISTVHYVIRTFKLTKDDKERTIKHFHYTTWPDHGVPTSAVPLIEFHRKVREYEPSKPLVIHCSAGVGRTGAFISLDYLLKQSDAENGVDVSELVWKMRQCRVHMVQTAEQYMFIYRAIYEAIQWKDSFIKCSEFAETYFKLQIKNAIGKTEIETEFEKLQAMNKDDSNNFTQGGLLENIEKNRLKNVLPADNYRPYLLLRMDGCNDYINAVIFDGVYTKNAYAITQMPLPNTDVDLWRMVVDHNFSTIVMLNDPRPDDESYGHYVPIEEKSWVRGPLEVSFNSQANIDPSLTIRDLTVKVTKEEKTKEMKIKHFQFYHWPTENNIISNQKFKDNILNLIKQINVWRSKIDKENKRPVVFQCHDGFKQSGLVLAVTILLEKIQVQKDVDVPYVVRELRLRRPELICDLDQYKFLYEIVKQYLEESEV</sequence>
<evidence type="ECO:0000256" key="4">
    <source>
        <dbReference type="ARBA" id="ARBA00051722"/>
    </source>
</evidence>
<dbReference type="InterPro" id="IPR000387">
    <property type="entry name" value="Tyr_Pase_dom"/>
</dbReference>
<reference evidence="8 9" key="1">
    <citation type="submission" date="2020-08" db="EMBL/GenBank/DDBJ databases">
        <authorList>
            <person name="Hejnol A."/>
        </authorList>
    </citation>
    <scope>NUCLEOTIDE SEQUENCE [LARGE SCALE GENOMIC DNA]</scope>
</reference>
<evidence type="ECO:0000313" key="9">
    <source>
        <dbReference type="Proteomes" id="UP000549394"/>
    </source>
</evidence>
<comment type="catalytic activity">
    <reaction evidence="4">
        <text>O-phospho-L-tyrosyl-[protein] + H2O = L-tyrosyl-[protein] + phosphate</text>
        <dbReference type="Rhea" id="RHEA:10684"/>
        <dbReference type="Rhea" id="RHEA-COMP:10136"/>
        <dbReference type="Rhea" id="RHEA-COMP:20101"/>
        <dbReference type="ChEBI" id="CHEBI:15377"/>
        <dbReference type="ChEBI" id="CHEBI:43474"/>
        <dbReference type="ChEBI" id="CHEBI:46858"/>
        <dbReference type="ChEBI" id="CHEBI:61978"/>
        <dbReference type="EC" id="3.1.3.48"/>
    </reaction>
</comment>
<keyword evidence="9" id="KW-1185">Reference proteome</keyword>
<comment type="caution">
    <text evidence="8">The sequence shown here is derived from an EMBL/GenBank/DDBJ whole genome shotgun (WGS) entry which is preliminary data.</text>
</comment>
<proteinExistence type="predicted"/>
<dbReference type="EC" id="3.1.3.48" evidence="1"/>
<dbReference type="SMART" id="SM00404">
    <property type="entry name" value="PTPc_motif"/>
    <property type="match status" value="2"/>
</dbReference>
<dbReference type="PROSITE" id="PS50056">
    <property type="entry name" value="TYR_PHOSPHATASE_2"/>
    <property type="match status" value="2"/>
</dbReference>
<dbReference type="FunFam" id="3.90.190.10:FF:000102">
    <property type="entry name" value="Receptor-type tyrosine-protein phosphatase"/>
    <property type="match status" value="1"/>
</dbReference>
<dbReference type="GO" id="GO:0004725">
    <property type="term" value="F:protein tyrosine phosphatase activity"/>
    <property type="evidence" value="ECO:0007669"/>
    <property type="project" value="UniProtKB-EC"/>
</dbReference>
<dbReference type="PROSITE" id="PS00383">
    <property type="entry name" value="TYR_PHOSPHATASE_1"/>
    <property type="match status" value="1"/>
</dbReference>
<keyword evidence="5" id="KW-1133">Transmembrane helix</keyword>
<dbReference type="InterPro" id="IPR016130">
    <property type="entry name" value="Tyr_Pase_AS"/>
</dbReference>
<dbReference type="InterPro" id="IPR003595">
    <property type="entry name" value="Tyr_Pase_cat"/>
</dbReference>
<evidence type="ECO:0000259" key="6">
    <source>
        <dbReference type="PROSITE" id="PS50055"/>
    </source>
</evidence>
<dbReference type="Gene3D" id="3.90.190.10">
    <property type="entry name" value="Protein tyrosine phosphatase superfamily"/>
    <property type="match status" value="2"/>
</dbReference>
<keyword evidence="2" id="KW-0378">Hydrolase</keyword>
<dbReference type="OrthoDB" id="5981934at2759"/>
<dbReference type="FunFam" id="3.90.190.10:FF:000062">
    <property type="entry name" value="Receptor-type tyrosine-protein phosphatase kappa"/>
    <property type="match status" value="1"/>
</dbReference>
<keyword evidence="5" id="KW-0812">Transmembrane</keyword>
<accession>A0A7I8WAS7</accession>